<dbReference type="PRINTS" id="PR00326">
    <property type="entry name" value="GTP1OBG"/>
</dbReference>
<dbReference type="PANTHER" id="PTHR23305:SF18">
    <property type="entry name" value="OBG-TYPE G DOMAIN-CONTAINING PROTEIN"/>
    <property type="match status" value="1"/>
</dbReference>
<evidence type="ECO:0000256" key="3">
    <source>
        <dbReference type="ARBA" id="ARBA00022741"/>
    </source>
</evidence>
<dbReference type="PROSITE" id="PS51710">
    <property type="entry name" value="G_OBG"/>
    <property type="match status" value="1"/>
</dbReference>
<dbReference type="PANTHER" id="PTHR23305">
    <property type="entry name" value="OBG GTPASE FAMILY"/>
    <property type="match status" value="1"/>
</dbReference>
<dbReference type="EMBL" id="PFWU01000019">
    <property type="protein sequence ID" value="PJA45775.1"/>
    <property type="molecule type" value="Genomic_DNA"/>
</dbReference>
<dbReference type="AlphaFoldDB" id="A0A2M7XD41"/>
<dbReference type="InterPro" id="IPR012676">
    <property type="entry name" value="TGS-like"/>
</dbReference>
<keyword evidence="4" id="KW-0067">ATP-binding</keyword>
<dbReference type="Proteomes" id="UP000229385">
    <property type="component" value="Unassembled WGS sequence"/>
</dbReference>
<dbReference type="Gene3D" id="1.10.150.300">
    <property type="entry name" value="TGS-like domain"/>
    <property type="match status" value="1"/>
</dbReference>
<comment type="cofactor">
    <cofactor evidence="1">
        <name>Mg(2+)</name>
        <dbReference type="ChEBI" id="CHEBI:18420"/>
    </cofactor>
</comment>
<dbReference type="GO" id="GO:0046872">
    <property type="term" value="F:metal ion binding"/>
    <property type="evidence" value="ECO:0007669"/>
    <property type="project" value="UniProtKB-KW"/>
</dbReference>
<dbReference type="GO" id="GO:0016887">
    <property type="term" value="F:ATP hydrolysis activity"/>
    <property type="evidence" value="ECO:0007669"/>
    <property type="project" value="InterPro"/>
</dbReference>
<dbReference type="GO" id="GO:0005525">
    <property type="term" value="F:GTP binding"/>
    <property type="evidence" value="ECO:0007669"/>
    <property type="project" value="InterPro"/>
</dbReference>
<dbReference type="GO" id="GO:0005524">
    <property type="term" value="F:ATP binding"/>
    <property type="evidence" value="ECO:0007669"/>
    <property type="project" value="UniProtKB-KW"/>
</dbReference>
<keyword evidence="2" id="KW-0479">Metal-binding</keyword>
<dbReference type="SUPFAM" id="SSF81271">
    <property type="entry name" value="TGS-like"/>
    <property type="match status" value="1"/>
</dbReference>
<keyword evidence="5" id="KW-0460">Magnesium</keyword>
<dbReference type="InterPro" id="IPR027417">
    <property type="entry name" value="P-loop_NTPase"/>
</dbReference>
<dbReference type="GO" id="GO:0005737">
    <property type="term" value="C:cytoplasm"/>
    <property type="evidence" value="ECO:0007669"/>
    <property type="project" value="TreeGrafter"/>
</dbReference>
<sequence length="356" mass="39724">MLRIGLIGLPNVGKSTFFNALTNKHVPAENFPFCTVDPNSAIVSIPDERLDRLAAATHNTKLMPTLIEYWDIAGLVKGAHEGVGLGNQFLHHIRGMDALLHVVRAFSKTDVLHTEAGVDPLRDIKLIEHELVMADIDLVDKHRIVAKSRARNTNDKEAAVAFAALERIWRAMRDEGLMARDIELSDEERALLAPYNLLTLKPTLIVVNTDEGMDGGHDEWTQKLGRPAIAICIQSERELLEINDLEERAEMRRELSLNAELDNVLSASAALLKLITFFTFGKGITKAWPVRRGTTALEAAGQIHTDFLTSFVKAHVFTLEDLETHDEKTLQVLGKVRVVGKQYEVQDGDILWFVTT</sequence>
<reference evidence="8" key="1">
    <citation type="submission" date="2017-09" db="EMBL/GenBank/DDBJ databases">
        <title>Depth-based differentiation of microbial function through sediment-hosted aquifers and enrichment of novel symbionts in the deep terrestrial subsurface.</title>
        <authorList>
            <person name="Probst A.J."/>
            <person name="Ladd B."/>
            <person name="Jarett J.K."/>
            <person name="Geller-Mcgrath D.E."/>
            <person name="Sieber C.M.K."/>
            <person name="Emerson J.B."/>
            <person name="Anantharaman K."/>
            <person name="Thomas B.C."/>
            <person name="Malmstrom R."/>
            <person name="Stieglmeier M."/>
            <person name="Klingl A."/>
            <person name="Woyke T."/>
            <person name="Ryan C.M."/>
            <person name="Banfield J.F."/>
        </authorList>
    </citation>
    <scope>NUCLEOTIDE SEQUENCE [LARGE SCALE GENOMIC DNA]</scope>
</reference>
<dbReference type="InterPro" id="IPR006073">
    <property type="entry name" value="GTP-bd"/>
</dbReference>
<feature type="domain" description="OBG-type G" evidence="6">
    <location>
        <begin position="2"/>
        <end position="208"/>
    </location>
</feature>
<keyword evidence="3" id="KW-0547">Nucleotide-binding</keyword>
<protein>
    <submittedName>
        <fullName evidence="7">Redox-regulated ATPase YchF</fullName>
    </submittedName>
</protein>
<dbReference type="Gene3D" id="3.40.50.300">
    <property type="entry name" value="P-loop containing nucleotide triphosphate hydrolases"/>
    <property type="match status" value="1"/>
</dbReference>
<dbReference type="FunFam" id="3.10.20.30:FF:000029">
    <property type="entry name" value="Obg-like ATPase 1"/>
    <property type="match status" value="1"/>
</dbReference>
<dbReference type="InterPro" id="IPR012675">
    <property type="entry name" value="Beta-grasp_dom_sf"/>
</dbReference>
<dbReference type="PIRSF" id="PIRSF006641">
    <property type="entry name" value="CHP00092"/>
    <property type="match status" value="1"/>
</dbReference>
<evidence type="ECO:0000256" key="4">
    <source>
        <dbReference type="ARBA" id="ARBA00022840"/>
    </source>
</evidence>
<dbReference type="Pfam" id="PF01926">
    <property type="entry name" value="MMR_HSR1"/>
    <property type="match status" value="1"/>
</dbReference>
<accession>A0A2M7XD41</accession>
<name>A0A2M7XD41_9BACT</name>
<evidence type="ECO:0000256" key="5">
    <source>
        <dbReference type="ARBA" id="ARBA00022842"/>
    </source>
</evidence>
<evidence type="ECO:0000313" key="8">
    <source>
        <dbReference type="Proteomes" id="UP000229385"/>
    </source>
</evidence>
<proteinExistence type="predicted"/>
<dbReference type="NCBIfam" id="TIGR00092">
    <property type="entry name" value="redox-regulated ATPase YchF"/>
    <property type="match status" value="1"/>
</dbReference>
<evidence type="ECO:0000313" key="7">
    <source>
        <dbReference type="EMBL" id="PJA45775.1"/>
    </source>
</evidence>
<comment type="caution">
    <text evidence="7">The sequence shown here is derived from an EMBL/GenBank/DDBJ whole genome shotgun (WGS) entry which is preliminary data.</text>
</comment>
<dbReference type="Gene3D" id="3.10.20.30">
    <property type="match status" value="1"/>
</dbReference>
<dbReference type="SUPFAM" id="SSF52540">
    <property type="entry name" value="P-loop containing nucleoside triphosphate hydrolases"/>
    <property type="match status" value="1"/>
</dbReference>
<dbReference type="InterPro" id="IPR023192">
    <property type="entry name" value="TGS-like_dom_sf"/>
</dbReference>
<organism evidence="7 8">
    <name type="scientific">Candidatus Uhrbacteria bacterium CG_4_9_14_3_um_filter_50_9</name>
    <dbReference type="NCBI Taxonomy" id="1975035"/>
    <lineage>
        <taxon>Bacteria</taxon>
        <taxon>Candidatus Uhriibacteriota</taxon>
    </lineage>
</organism>
<gene>
    <name evidence="7" type="ORF">CO174_01575</name>
</gene>
<evidence type="ECO:0000256" key="2">
    <source>
        <dbReference type="ARBA" id="ARBA00022723"/>
    </source>
</evidence>
<dbReference type="InterPro" id="IPR004396">
    <property type="entry name" value="ATPase_YchF/OLA1"/>
</dbReference>
<dbReference type="Pfam" id="PF06071">
    <property type="entry name" value="YchF-GTPase_C"/>
    <property type="match status" value="1"/>
</dbReference>
<evidence type="ECO:0000256" key="1">
    <source>
        <dbReference type="ARBA" id="ARBA00001946"/>
    </source>
</evidence>
<dbReference type="InterPro" id="IPR013029">
    <property type="entry name" value="YchF_C"/>
</dbReference>
<dbReference type="InterPro" id="IPR031167">
    <property type="entry name" value="G_OBG"/>
</dbReference>
<evidence type="ECO:0000259" key="6">
    <source>
        <dbReference type="PROSITE" id="PS51710"/>
    </source>
</evidence>